<keyword evidence="8" id="KW-1185">Reference proteome</keyword>
<proteinExistence type="predicted"/>
<dbReference type="GO" id="GO:0032438">
    <property type="term" value="P:melanosome organization"/>
    <property type="evidence" value="ECO:0007669"/>
    <property type="project" value="TreeGrafter"/>
</dbReference>
<reference evidence="7" key="1">
    <citation type="submission" date="2021-12" db="EMBL/GenBank/DDBJ databases">
        <authorList>
            <person name="King R."/>
        </authorList>
    </citation>
    <scope>NUCLEOTIDE SEQUENCE</scope>
</reference>
<evidence type="ECO:0000256" key="5">
    <source>
        <dbReference type="SAM" id="Phobius"/>
    </source>
</evidence>
<dbReference type="InterPro" id="IPR017452">
    <property type="entry name" value="GPCR_Rhodpsn_7TM"/>
</dbReference>
<dbReference type="SUPFAM" id="SSF81321">
    <property type="entry name" value="Family A G protein-coupled receptor-like"/>
    <property type="match status" value="1"/>
</dbReference>
<keyword evidence="4 5" id="KW-0472">Membrane</keyword>
<keyword evidence="3 5" id="KW-1133">Transmembrane helix</keyword>
<feature type="transmembrane region" description="Helical" evidence="5">
    <location>
        <begin position="111"/>
        <end position="138"/>
    </location>
</feature>
<name>A0A9P0F3Y3_BEMTA</name>
<dbReference type="GO" id="GO:0035643">
    <property type="term" value="F:L-DOPA receptor activity"/>
    <property type="evidence" value="ECO:0007669"/>
    <property type="project" value="TreeGrafter"/>
</dbReference>
<evidence type="ECO:0000256" key="1">
    <source>
        <dbReference type="ARBA" id="ARBA00004370"/>
    </source>
</evidence>
<dbReference type="GO" id="GO:0072544">
    <property type="term" value="F:L-DOPA binding"/>
    <property type="evidence" value="ECO:0007669"/>
    <property type="project" value="InterPro"/>
</dbReference>
<feature type="transmembrane region" description="Helical" evidence="5">
    <location>
        <begin position="75"/>
        <end position="99"/>
    </location>
</feature>
<sequence>MADPSIQAFCCRSPESTKIISLNLMSEFNSVSYNTVCLISSIIGIFGAIFQMLPREDRVQPHRPYSSVALRGRKIILWLAFGDLMATLGVLLRSVLKILVAYEYLQEEDTNIVLCVILAVIIQYFYTVTWMWTLIYAIDMWLALQDKKGYPVLYHSLVWIIPACLTSVGLFILYAPNVDCHNLLPNESAFLRILPNYFATYLPILTVMTVNPILYLLSARSVHIVVARSLCQYTQKERKIVDSIRLKFGLINLVFYVCWLPNIIGGIIVWVYWDNLPRTFILVLWYLMATTNPLQALFNSLVYRRSRDKVMLFRNHQQAFGETTPLLPASKQSGKTTSD</sequence>
<accession>A0A9P0F3Y3</accession>
<dbReference type="PRINTS" id="PR00965">
    <property type="entry name" value="OCULARALBNSM"/>
</dbReference>
<feature type="transmembrane region" description="Helical" evidence="5">
    <location>
        <begin position="248"/>
        <end position="273"/>
    </location>
</feature>
<evidence type="ECO:0000256" key="4">
    <source>
        <dbReference type="ARBA" id="ARBA00023136"/>
    </source>
</evidence>
<organism evidence="7 8">
    <name type="scientific">Bemisia tabaci</name>
    <name type="common">Sweetpotato whitefly</name>
    <name type="synonym">Aleurodes tabaci</name>
    <dbReference type="NCBI Taxonomy" id="7038"/>
    <lineage>
        <taxon>Eukaryota</taxon>
        <taxon>Metazoa</taxon>
        <taxon>Ecdysozoa</taxon>
        <taxon>Arthropoda</taxon>
        <taxon>Hexapoda</taxon>
        <taxon>Insecta</taxon>
        <taxon>Pterygota</taxon>
        <taxon>Neoptera</taxon>
        <taxon>Paraneoptera</taxon>
        <taxon>Hemiptera</taxon>
        <taxon>Sternorrhyncha</taxon>
        <taxon>Aleyrodoidea</taxon>
        <taxon>Aleyrodidae</taxon>
        <taxon>Aleyrodinae</taxon>
        <taxon>Bemisia</taxon>
    </lineage>
</organism>
<dbReference type="Proteomes" id="UP001152759">
    <property type="component" value="Chromosome 5"/>
</dbReference>
<comment type="subcellular location">
    <subcellularLocation>
        <location evidence="1">Membrane</location>
    </subcellularLocation>
</comment>
<gene>
    <name evidence="7" type="ORF">BEMITA_LOCUS9673</name>
</gene>
<dbReference type="GO" id="GO:0072545">
    <property type="term" value="F:L-tyrosine binding"/>
    <property type="evidence" value="ECO:0007669"/>
    <property type="project" value="InterPro"/>
</dbReference>
<dbReference type="Gene3D" id="1.20.1070.10">
    <property type="entry name" value="Rhodopsin 7-helix transmembrane proteins"/>
    <property type="match status" value="1"/>
</dbReference>
<feature type="transmembrane region" description="Helical" evidence="5">
    <location>
        <begin position="194"/>
        <end position="217"/>
    </location>
</feature>
<keyword evidence="2 5" id="KW-0812">Transmembrane</keyword>
<evidence type="ECO:0000259" key="6">
    <source>
        <dbReference type="PROSITE" id="PS50262"/>
    </source>
</evidence>
<dbReference type="PROSITE" id="PS50262">
    <property type="entry name" value="G_PROTEIN_RECEP_F1_2"/>
    <property type="match status" value="1"/>
</dbReference>
<feature type="transmembrane region" description="Helical" evidence="5">
    <location>
        <begin position="150"/>
        <end position="174"/>
    </location>
</feature>
<dbReference type="Pfam" id="PF02101">
    <property type="entry name" value="Ocular_alb"/>
    <property type="match status" value="1"/>
</dbReference>
<evidence type="ECO:0000313" key="7">
    <source>
        <dbReference type="EMBL" id="CAH0391010.1"/>
    </source>
</evidence>
<dbReference type="InterPro" id="IPR001414">
    <property type="entry name" value="GPR143"/>
</dbReference>
<dbReference type="AlphaFoldDB" id="A0A9P0F3Y3"/>
<evidence type="ECO:0000256" key="2">
    <source>
        <dbReference type="ARBA" id="ARBA00022692"/>
    </source>
</evidence>
<feature type="domain" description="G-protein coupled receptors family 1 profile" evidence="6">
    <location>
        <begin position="75"/>
        <end position="303"/>
    </location>
</feature>
<dbReference type="PANTHER" id="PTHR15177">
    <property type="entry name" value="G-PROTEIN COUPLED RECEPTOR 143"/>
    <property type="match status" value="1"/>
</dbReference>
<dbReference type="EMBL" id="OU963866">
    <property type="protein sequence ID" value="CAH0391010.1"/>
    <property type="molecule type" value="Genomic_DNA"/>
</dbReference>
<evidence type="ECO:0000256" key="3">
    <source>
        <dbReference type="ARBA" id="ARBA00022989"/>
    </source>
</evidence>
<dbReference type="GO" id="GO:0035240">
    <property type="term" value="F:dopamine binding"/>
    <property type="evidence" value="ECO:0007669"/>
    <property type="project" value="InterPro"/>
</dbReference>
<dbReference type="GO" id="GO:0050848">
    <property type="term" value="P:regulation of calcium-mediated signaling"/>
    <property type="evidence" value="ECO:0007669"/>
    <property type="project" value="TreeGrafter"/>
</dbReference>
<dbReference type="PANTHER" id="PTHR15177:SF2">
    <property type="entry name" value="G-PROTEIN COUPLED RECEPTOR 143"/>
    <property type="match status" value="1"/>
</dbReference>
<evidence type="ECO:0000313" key="8">
    <source>
        <dbReference type="Proteomes" id="UP001152759"/>
    </source>
</evidence>
<dbReference type="OrthoDB" id="10069455at2759"/>
<feature type="transmembrane region" description="Helical" evidence="5">
    <location>
        <begin position="31"/>
        <end position="54"/>
    </location>
</feature>
<dbReference type="GO" id="GO:0005886">
    <property type="term" value="C:plasma membrane"/>
    <property type="evidence" value="ECO:0007669"/>
    <property type="project" value="TreeGrafter"/>
</dbReference>
<feature type="transmembrane region" description="Helical" evidence="5">
    <location>
        <begin position="279"/>
        <end position="302"/>
    </location>
</feature>
<protein>
    <recommendedName>
        <fullName evidence="6">G-protein coupled receptors family 1 profile domain-containing protein</fullName>
    </recommendedName>
</protein>
<dbReference type="KEGG" id="btab:109039847"/>